<evidence type="ECO:0000313" key="3">
    <source>
        <dbReference type="Proteomes" id="UP000030765"/>
    </source>
</evidence>
<dbReference type="EMBL" id="KE525331">
    <property type="protein sequence ID" value="KFB47371.1"/>
    <property type="molecule type" value="Genomic_DNA"/>
</dbReference>
<evidence type="ECO:0000313" key="2">
    <source>
        <dbReference type="EnsemblMetazoa" id="ASIC015616-PA"/>
    </source>
</evidence>
<reference evidence="1 3" key="1">
    <citation type="journal article" date="2014" name="BMC Genomics">
        <title>Genome sequence of Anopheles sinensis provides insight into genetics basis of mosquito competence for malaria parasites.</title>
        <authorList>
            <person name="Zhou D."/>
            <person name="Zhang D."/>
            <person name="Ding G."/>
            <person name="Shi L."/>
            <person name="Hou Q."/>
            <person name="Ye Y."/>
            <person name="Xu Y."/>
            <person name="Zhou H."/>
            <person name="Xiong C."/>
            <person name="Li S."/>
            <person name="Yu J."/>
            <person name="Hong S."/>
            <person name="Yu X."/>
            <person name="Zou P."/>
            <person name="Chen C."/>
            <person name="Chang X."/>
            <person name="Wang W."/>
            <person name="Lv Y."/>
            <person name="Sun Y."/>
            <person name="Ma L."/>
            <person name="Shen B."/>
            <person name="Zhu C."/>
        </authorList>
    </citation>
    <scope>NUCLEOTIDE SEQUENCE [LARGE SCALE GENOMIC DNA]</scope>
</reference>
<sequence>MKRKKGNFCPPVFGSEKNHLVIVRGRELRVAVERHRGTDVIEQGRAATATTETSPTEFIPPREKAYSFDPFDRISGPECDSLRNPLATSPTNWWISSFSCSSITTGTTFFPQPDRPIALALAQDVRIKSNLVDSIGTINEGRMENPFAVYLFR</sequence>
<accession>A0A084WAX7</accession>
<dbReference type="VEuPathDB" id="VectorBase:ASIC015616"/>
<evidence type="ECO:0000313" key="1">
    <source>
        <dbReference type="EMBL" id="KFB47371.1"/>
    </source>
</evidence>
<dbReference type="EMBL" id="ATLV01022277">
    <property type="status" value="NOT_ANNOTATED_CDS"/>
    <property type="molecule type" value="Genomic_DNA"/>
</dbReference>
<protein>
    <submittedName>
        <fullName evidence="1 2">dTDP-4-dehydrorhamnose 3,5-epimerase</fullName>
    </submittedName>
</protein>
<dbReference type="AlphaFoldDB" id="A0A084WAX7"/>
<proteinExistence type="predicted"/>
<keyword evidence="3" id="KW-1185">Reference proteome</keyword>
<name>A0A084WAX7_ANOSI</name>
<dbReference type="Proteomes" id="UP000030765">
    <property type="component" value="Unassembled WGS sequence"/>
</dbReference>
<organism evidence="1">
    <name type="scientific">Anopheles sinensis</name>
    <name type="common">Mosquito</name>
    <dbReference type="NCBI Taxonomy" id="74873"/>
    <lineage>
        <taxon>Eukaryota</taxon>
        <taxon>Metazoa</taxon>
        <taxon>Ecdysozoa</taxon>
        <taxon>Arthropoda</taxon>
        <taxon>Hexapoda</taxon>
        <taxon>Insecta</taxon>
        <taxon>Pterygota</taxon>
        <taxon>Neoptera</taxon>
        <taxon>Endopterygota</taxon>
        <taxon>Diptera</taxon>
        <taxon>Nematocera</taxon>
        <taxon>Culicoidea</taxon>
        <taxon>Culicidae</taxon>
        <taxon>Anophelinae</taxon>
        <taxon>Anopheles</taxon>
    </lineage>
</organism>
<dbReference type="EnsemblMetazoa" id="ASIC015616-RA">
    <property type="protein sequence ID" value="ASIC015616-PA"/>
    <property type="gene ID" value="ASIC015616"/>
</dbReference>
<reference evidence="2" key="2">
    <citation type="submission" date="2020-05" db="UniProtKB">
        <authorList>
            <consortium name="EnsemblMetazoa"/>
        </authorList>
    </citation>
    <scope>IDENTIFICATION</scope>
</reference>
<gene>
    <name evidence="1" type="ORF">ZHAS_00015616</name>
</gene>